<proteinExistence type="predicted"/>
<protein>
    <submittedName>
        <fullName evidence="2">Uncharacterized protein</fullName>
    </submittedName>
</protein>
<organism evidence="2 3">
    <name type="scientific">Tegillarca granosa</name>
    <name type="common">Malaysian cockle</name>
    <name type="synonym">Anadara granosa</name>
    <dbReference type="NCBI Taxonomy" id="220873"/>
    <lineage>
        <taxon>Eukaryota</taxon>
        <taxon>Metazoa</taxon>
        <taxon>Spiralia</taxon>
        <taxon>Lophotrochozoa</taxon>
        <taxon>Mollusca</taxon>
        <taxon>Bivalvia</taxon>
        <taxon>Autobranchia</taxon>
        <taxon>Pteriomorphia</taxon>
        <taxon>Arcoida</taxon>
        <taxon>Arcoidea</taxon>
        <taxon>Arcidae</taxon>
        <taxon>Tegillarca</taxon>
    </lineage>
</organism>
<gene>
    <name evidence="2" type="ORF">KUTeg_015229</name>
</gene>
<dbReference type="EMBL" id="JARBDR010000793">
    <property type="protein sequence ID" value="KAJ8307145.1"/>
    <property type="molecule type" value="Genomic_DNA"/>
</dbReference>
<name>A0ABQ9EPQ4_TEGGR</name>
<comment type="caution">
    <text evidence="2">The sequence shown here is derived from an EMBL/GenBank/DDBJ whole genome shotgun (WGS) entry which is preliminary data.</text>
</comment>
<keyword evidence="3" id="KW-1185">Reference proteome</keyword>
<reference evidence="2 3" key="1">
    <citation type="submission" date="2022-12" db="EMBL/GenBank/DDBJ databases">
        <title>Chromosome-level genome of Tegillarca granosa.</title>
        <authorList>
            <person name="Kim J."/>
        </authorList>
    </citation>
    <scope>NUCLEOTIDE SEQUENCE [LARGE SCALE GENOMIC DNA]</scope>
    <source>
        <strain evidence="2">Teg-2019</strain>
        <tissue evidence="2">Adductor muscle</tissue>
    </source>
</reference>
<evidence type="ECO:0000256" key="1">
    <source>
        <dbReference type="SAM" id="Phobius"/>
    </source>
</evidence>
<feature type="transmembrane region" description="Helical" evidence="1">
    <location>
        <begin position="20"/>
        <end position="43"/>
    </location>
</feature>
<keyword evidence="1" id="KW-1133">Transmembrane helix</keyword>
<dbReference type="Proteomes" id="UP001217089">
    <property type="component" value="Unassembled WGS sequence"/>
</dbReference>
<keyword evidence="1" id="KW-0812">Transmembrane</keyword>
<sequence length="185" mass="20822">MKTFQLICSELMIGCNVIHLNILLILPFMVTSSALNVTIGFLVPKYGALSFGPEVDMDIISTINRCNNDANFTALRSAGIEFDYRISDTRCDTGTGLYEMVQLIQSSSFTEDSIHAFIDNIIHALIEGKLFNERTLRNPLTLTYFRLINLHFVRTNELIIVIIDFTFIETFSCGIDEDNGSFSIS</sequence>
<keyword evidence="1" id="KW-0472">Membrane</keyword>
<accession>A0ABQ9EPQ4</accession>
<evidence type="ECO:0000313" key="3">
    <source>
        <dbReference type="Proteomes" id="UP001217089"/>
    </source>
</evidence>
<evidence type="ECO:0000313" key="2">
    <source>
        <dbReference type="EMBL" id="KAJ8307145.1"/>
    </source>
</evidence>